<feature type="compositionally biased region" description="Basic residues" evidence="1">
    <location>
        <begin position="273"/>
        <end position="287"/>
    </location>
</feature>
<sequence length="397" mass="42876">MEGPKGGTEARQYTSRELAVRLESMYSRGIFLGLAQVLAPAAIPAYDYLEAYSKDDRLYPYTFVFIGANVLVGVLGILASTQRRSSLLALHVATAVIVGCIVGGLSLLLSHLMWVQCELKAKSFDGCNELLCSCLADDTCTTSDFDNNIGCSECKAYPNDICSYFDYDSVARGFNPETYKVLVIVCMNVLSATHSMLALIRKEHFDSIQSSRRELIVEHLKAQELGNSVVPPPGGGGGKPAGKPAGKQPPLGNSNAPPPQADQAAKRQPPPAQKKKKERRKKAKSKKISPVTSFEEPPPEAEAAPTPAPGAIFDLGKSKTATEKDAAKMMDQTEYDRLRQSVQQQPEEAVVPKKKDASKKAKKPPKVETAAVVAAPAPKVETDLGLEDVDDFLDNLL</sequence>
<dbReference type="AlphaFoldDB" id="A0A5B8MPW9"/>
<protein>
    <submittedName>
        <fullName evidence="3">Uncharacterized protein</fullName>
    </submittedName>
</protein>
<evidence type="ECO:0000313" key="3">
    <source>
        <dbReference type="EMBL" id="QDZ22463.1"/>
    </source>
</evidence>
<keyword evidence="4" id="KW-1185">Reference proteome</keyword>
<dbReference type="Proteomes" id="UP000316726">
    <property type="component" value="Chromosome 7"/>
</dbReference>
<reference evidence="3 4" key="1">
    <citation type="submission" date="2018-07" db="EMBL/GenBank/DDBJ databases">
        <title>The complete nuclear genome of the prasinophyte Chloropicon primus (CCMP1205).</title>
        <authorList>
            <person name="Pombert J.-F."/>
            <person name="Otis C."/>
            <person name="Turmel M."/>
            <person name="Lemieux C."/>
        </authorList>
    </citation>
    <scope>NUCLEOTIDE SEQUENCE [LARGE SCALE GENOMIC DNA]</scope>
    <source>
        <strain evidence="3 4">CCMP1205</strain>
    </source>
</reference>
<name>A0A5B8MPW9_9CHLO</name>
<proteinExistence type="predicted"/>
<feature type="compositionally biased region" description="Low complexity" evidence="1">
    <location>
        <begin position="241"/>
        <end position="250"/>
    </location>
</feature>
<keyword evidence="2" id="KW-1133">Transmembrane helix</keyword>
<feature type="transmembrane region" description="Helical" evidence="2">
    <location>
        <begin position="87"/>
        <end position="114"/>
    </location>
</feature>
<feature type="transmembrane region" description="Helical" evidence="2">
    <location>
        <begin position="58"/>
        <end position="80"/>
    </location>
</feature>
<organism evidence="3 4">
    <name type="scientific">Chloropicon primus</name>
    <dbReference type="NCBI Taxonomy" id="1764295"/>
    <lineage>
        <taxon>Eukaryota</taxon>
        <taxon>Viridiplantae</taxon>
        <taxon>Chlorophyta</taxon>
        <taxon>Chloropicophyceae</taxon>
        <taxon>Chloropicales</taxon>
        <taxon>Chloropicaceae</taxon>
        <taxon>Chloropicon</taxon>
    </lineage>
</organism>
<feature type="compositionally biased region" description="Basic and acidic residues" evidence="1">
    <location>
        <begin position="316"/>
        <end position="328"/>
    </location>
</feature>
<evidence type="ECO:0000256" key="1">
    <source>
        <dbReference type="SAM" id="MobiDB-lite"/>
    </source>
</evidence>
<dbReference type="EMBL" id="CP031040">
    <property type="protein sequence ID" value="QDZ22463.1"/>
    <property type="molecule type" value="Genomic_DNA"/>
</dbReference>
<evidence type="ECO:0000313" key="4">
    <source>
        <dbReference type="Proteomes" id="UP000316726"/>
    </source>
</evidence>
<feature type="compositionally biased region" description="Basic and acidic residues" evidence="1">
    <location>
        <begin position="350"/>
        <end position="359"/>
    </location>
</feature>
<gene>
    <name evidence="3" type="ORF">A3770_07p49810</name>
</gene>
<accession>A0A5B8MPW9</accession>
<feature type="transmembrane region" description="Helical" evidence="2">
    <location>
        <begin position="25"/>
        <end position="46"/>
    </location>
</feature>
<keyword evidence="2" id="KW-0472">Membrane</keyword>
<evidence type="ECO:0000256" key="2">
    <source>
        <dbReference type="SAM" id="Phobius"/>
    </source>
</evidence>
<keyword evidence="2" id="KW-0812">Transmembrane</keyword>
<feature type="region of interest" description="Disordered" evidence="1">
    <location>
        <begin position="226"/>
        <end position="370"/>
    </location>
</feature>